<proteinExistence type="predicted"/>
<comment type="caution">
    <text evidence="2">The sequence shown here is derived from an EMBL/GenBank/DDBJ whole genome shotgun (WGS) entry which is preliminary data.</text>
</comment>
<protein>
    <submittedName>
        <fullName evidence="2">Uncharacterized protein</fullName>
    </submittedName>
</protein>
<keyword evidence="3" id="KW-1185">Reference proteome</keyword>
<dbReference type="Proteomes" id="UP001159427">
    <property type="component" value="Unassembled WGS sequence"/>
</dbReference>
<organism evidence="2 3">
    <name type="scientific">Porites evermanni</name>
    <dbReference type="NCBI Taxonomy" id="104178"/>
    <lineage>
        <taxon>Eukaryota</taxon>
        <taxon>Metazoa</taxon>
        <taxon>Cnidaria</taxon>
        <taxon>Anthozoa</taxon>
        <taxon>Hexacorallia</taxon>
        <taxon>Scleractinia</taxon>
        <taxon>Fungiina</taxon>
        <taxon>Poritidae</taxon>
        <taxon>Porites</taxon>
    </lineage>
</organism>
<name>A0ABN8MM05_9CNID</name>
<dbReference type="EMBL" id="CALNXI010000550">
    <property type="protein sequence ID" value="CAH3029075.1"/>
    <property type="molecule type" value="Genomic_DNA"/>
</dbReference>
<evidence type="ECO:0000256" key="1">
    <source>
        <dbReference type="SAM" id="MobiDB-lite"/>
    </source>
</evidence>
<reference evidence="2 3" key="1">
    <citation type="submission" date="2022-05" db="EMBL/GenBank/DDBJ databases">
        <authorList>
            <consortium name="Genoscope - CEA"/>
            <person name="William W."/>
        </authorList>
    </citation>
    <scope>NUCLEOTIDE SEQUENCE [LARGE SCALE GENOMIC DNA]</scope>
</reference>
<gene>
    <name evidence="2" type="ORF">PEVE_00035490</name>
</gene>
<evidence type="ECO:0000313" key="2">
    <source>
        <dbReference type="EMBL" id="CAH3029075.1"/>
    </source>
</evidence>
<sequence>MASPPPIESVGEEVEDVWENVKGINCVRSPSNLKGPWLCSKEWKLVDYQTALQLIKSSVTAIDYNEVGVLRGQYPAYPTRLLYHDDEPPNKGETLAVHGCHCLGDVGLRMREVLARRRVGVFVPLTLINAPPPKKNPGSAPEIRVDPPSSLSQQLPHALCGAGD</sequence>
<accession>A0ABN8MM05</accession>
<evidence type="ECO:0000313" key="3">
    <source>
        <dbReference type="Proteomes" id="UP001159427"/>
    </source>
</evidence>
<feature type="region of interest" description="Disordered" evidence="1">
    <location>
        <begin position="131"/>
        <end position="164"/>
    </location>
</feature>